<organism evidence="2 3">
    <name type="scientific">Purpureocillium lavendulum</name>
    <dbReference type="NCBI Taxonomy" id="1247861"/>
    <lineage>
        <taxon>Eukaryota</taxon>
        <taxon>Fungi</taxon>
        <taxon>Dikarya</taxon>
        <taxon>Ascomycota</taxon>
        <taxon>Pezizomycotina</taxon>
        <taxon>Sordariomycetes</taxon>
        <taxon>Hypocreomycetidae</taxon>
        <taxon>Hypocreales</taxon>
        <taxon>Ophiocordycipitaceae</taxon>
        <taxon>Purpureocillium</taxon>
    </lineage>
</organism>
<accession>A0AB34G782</accession>
<feature type="region of interest" description="Disordered" evidence="1">
    <location>
        <begin position="1"/>
        <end position="24"/>
    </location>
</feature>
<sequence length="430" mass="48147">MDSNTGSADIPHITVEVESSTSPPELSVTLPYQVVVTLRRQPDSRKEPCIVKWNAFQDGFSEGRFVLLHETDSGMQRVNVDVPTSDSSSSNNNEPIQVTSSNQVMFNLLELQPSGSHTFRPTLPDYYQRHLVPGERYRLQWPGGDIEYWGWGSIMGRDGSYLEHNGPSSPRRLSLPASKGFAFTATEEAERWPGRADAEARFGFVAANAMEYQWRSDESNTRRAAAEVEDQQPQQSDTGAPILTTELEAPGNTSLDKKITVVSRMAIKGNRAITFHTHRINSGFRLFRCRSQAAQGEDEGEDHESAWLPCDRDETLGYFIVDDPDVRVRVTKHEDFVTLHPGQSWTYEYVVHEPEGGDLPADTAPGDRFRVRFVGVELDWWDWGSADEHAETEVSLPCFINGDVVQPRDNDGRPTARLGGSQGVEFEVEA</sequence>
<comment type="caution">
    <text evidence="2">The sequence shown here is derived from an EMBL/GenBank/DDBJ whole genome shotgun (WGS) entry which is preliminary data.</text>
</comment>
<proteinExistence type="predicted"/>
<dbReference type="EMBL" id="JAQHRD010000001">
    <property type="protein sequence ID" value="KAJ6446959.1"/>
    <property type="molecule type" value="Genomic_DNA"/>
</dbReference>
<reference evidence="2" key="1">
    <citation type="submission" date="2023-01" db="EMBL/GenBank/DDBJ databases">
        <title>The growth and conidiation of Purpureocillium lavendulum are regulated by nitrogen source and histone H3K14 acetylation.</title>
        <authorList>
            <person name="Tang P."/>
            <person name="Han J."/>
            <person name="Zhang C."/>
            <person name="Tang P."/>
            <person name="Qi F."/>
            <person name="Zhang K."/>
            <person name="Liang L."/>
        </authorList>
    </citation>
    <scope>NUCLEOTIDE SEQUENCE</scope>
    <source>
        <strain evidence="2">YMF1.00683</strain>
    </source>
</reference>
<feature type="compositionally biased region" description="Basic and acidic residues" evidence="1">
    <location>
        <begin position="216"/>
        <end position="226"/>
    </location>
</feature>
<name>A0AB34G782_9HYPO</name>
<feature type="region of interest" description="Disordered" evidence="1">
    <location>
        <begin position="216"/>
        <end position="249"/>
    </location>
</feature>
<dbReference type="AlphaFoldDB" id="A0AB34G782"/>
<keyword evidence="3" id="KW-1185">Reference proteome</keyword>
<evidence type="ECO:0000313" key="3">
    <source>
        <dbReference type="Proteomes" id="UP001163105"/>
    </source>
</evidence>
<evidence type="ECO:0000313" key="2">
    <source>
        <dbReference type="EMBL" id="KAJ6446959.1"/>
    </source>
</evidence>
<gene>
    <name evidence="2" type="ORF">O9K51_01734</name>
</gene>
<protein>
    <submittedName>
        <fullName evidence="2">NAD(P)-binding domain-containingprotein</fullName>
    </submittedName>
</protein>
<dbReference type="Proteomes" id="UP001163105">
    <property type="component" value="Unassembled WGS sequence"/>
</dbReference>
<evidence type="ECO:0000256" key="1">
    <source>
        <dbReference type="SAM" id="MobiDB-lite"/>
    </source>
</evidence>